<keyword evidence="3 5" id="KW-0067">ATP-binding</keyword>
<proteinExistence type="predicted"/>
<dbReference type="PANTHER" id="PTHR42711">
    <property type="entry name" value="ABC TRANSPORTER ATP-BINDING PROTEIN"/>
    <property type="match status" value="1"/>
</dbReference>
<feature type="domain" description="ABC transporter" evidence="4">
    <location>
        <begin position="24"/>
        <end position="258"/>
    </location>
</feature>
<dbReference type="InterPro" id="IPR050763">
    <property type="entry name" value="ABC_transporter_ATP-binding"/>
</dbReference>
<comment type="caution">
    <text evidence="5">The sequence shown here is derived from an EMBL/GenBank/DDBJ whole genome shotgun (WGS) entry which is preliminary data.</text>
</comment>
<evidence type="ECO:0000256" key="1">
    <source>
        <dbReference type="ARBA" id="ARBA00022448"/>
    </source>
</evidence>
<evidence type="ECO:0000313" key="6">
    <source>
        <dbReference type="Proteomes" id="UP001597120"/>
    </source>
</evidence>
<sequence>MKNVIEVEKLVREFKVHGEARGSFRLIKKLFSQGGERKRVVDEVSFTIQKGEFIGYIGPNGAGKSTTIKMLSGVLVPTSGSVRVMGLEPHKQRKEHAQHIGVVFGQRTQLWWDLPLKDSFYLLGKIYNIPEQRYKENLDLFCDILDLGSFLHTPVRQLSLGQRMRGDIAASLIHDPQVLFLDEPTIGLDLLAKERIQDFLQTINREKKITILLTTHNLDDIEKLCRRVIFIDHGKVLFDGSSLEMIRAFGDKKYVVVESNGWSPERWKGPVPDKIEPNELWFGVEDDAEIAPMIRRLSDLLPIHNLTVREPKIEDIMKELYKRTHAGGVQSTKLVENVV</sequence>
<evidence type="ECO:0000259" key="4">
    <source>
        <dbReference type="PROSITE" id="PS50893"/>
    </source>
</evidence>
<dbReference type="SMART" id="SM00382">
    <property type="entry name" value="AAA"/>
    <property type="match status" value="1"/>
</dbReference>
<dbReference type="EMBL" id="JBHTIU010000089">
    <property type="protein sequence ID" value="MFD0871796.1"/>
    <property type="molecule type" value="Genomic_DNA"/>
</dbReference>
<keyword evidence="2" id="KW-0547">Nucleotide-binding</keyword>
<name>A0ABW3DFZ5_9BACL</name>
<dbReference type="Pfam" id="PF00005">
    <property type="entry name" value="ABC_tran"/>
    <property type="match status" value="1"/>
</dbReference>
<evidence type="ECO:0000256" key="3">
    <source>
        <dbReference type="ARBA" id="ARBA00022840"/>
    </source>
</evidence>
<dbReference type="Proteomes" id="UP001597120">
    <property type="component" value="Unassembled WGS sequence"/>
</dbReference>
<dbReference type="InterPro" id="IPR003439">
    <property type="entry name" value="ABC_transporter-like_ATP-bd"/>
</dbReference>
<protein>
    <submittedName>
        <fullName evidence="5">ATP-binding cassette domain-containing protein</fullName>
    </submittedName>
</protein>
<dbReference type="Gene3D" id="3.40.50.300">
    <property type="entry name" value="P-loop containing nucleotide triphosphate hydrolases"/>
    <property type="match status" value="1"/>
</dbReference>
<dbReference type="SUPFAM" id="SSF52540">
    <property type="entry name" value="P-loop containing nucleoside triphosphate hydrolases"/>
    <property type="match status" value="1"/>
</dbReference>
<dbReference type="InterPro" id="IPR003593">
    <property type="entry name" value="AAA+_ATPase"/>
</dbReference>
<keyword evidence="6" id="KW-1185">Reference proteome</keyword>
<dbReference type="RefSeq" id="WP_379290996.1">
    <property type="nucleotide sequence ID" value="NZ_JBHTIU010000089.1"/>
</dbReference>
<dbReference type="PROSITE" id="PS50893">
    <property type="entry name" value="ABC_TRANSPORTER_2"/>
    <property type="match status" value="1"/>
</dbReference>
<gene>
    <name evidence="5" type="ORF">ACFQ03_21960</name>
</gene>
<reference evidence="6" key="1">
    <citation type="journal article" date="2019" name="Int. J. Syst. Evol. Microbiol.">
        <title>The Global Catalogue of Microorganisms (GCM) 10K type strain sequencing project: providing services to taxonomists for standard genome sequencing and annotation.</title>
        <authorList>
            <consortium name="The Broad Institute Genomics Platform"/>
            <consortium name="The Broad Institute Genome Sequencing Center for Infectious Disease"/>
            <person name="Wu L."/>
            <person name="Ma J."/>
        </authorList>
    </citation>
    <scope>NUCLEOTIDE SEQUENCE [LARGE SCALE GENOMIC DNA]</scope>
    <source>
        <strain evidence="6">CCUG 57263</strain>
    </source>
</reference>
<accession>A0ABW3DFZ5</accession>
<dbReference type="GO" id="GO:0005524">
    <property type="term" value="F:ATP binding"/>
    <property type="evidence" value="ECO:0007669"/>
    <property type="project" value="UniProtKB-KW"/>
</dbReference>
<evidence type="ECO:0000256" key="2">
    <source>
        <dbReference type="ARBA" id="ARBA00022741"/>
    </source>
</evidence>
<dbReference type="PANTHER" id="PTHR42711:SF1">
    <property type="entry name" value="ABC-TRANSPORT PROTEIN, ATP-BINDING COMPONENT"/>
    <property type="match status" value="1"/>
</dbReference>
<evidence type="ECO:0000313" key="5">
    <source>
        <dbReference type="EMBL" id="MFD0871796.1"/>
    </source>
</evidence>
<keyword evidence="1" id="KW-0813">Transport</keyword>
<organism evidence="5 6">
    <name type="scientific">Paenibacillus residui</name>
    <dbReference type="NCBI Taxonomy" id="629724"/>
    <lineage>
        <taxon>Bacteria</taxon>
        <taxon>Bacillati</taxon>
        <taxon>Bacillota</taxon>
        <taxon>Bacilli</taxon>
        <taxon>Bacillales</taxon>
        <taxon>Paenibacillaceae</taxon>
        <taxon>Paenibacillus</taxon>
    </lineage>
</organism>
<dbReference type="InterPro" id="IPR027417">
    <property type="entry name" value="P-loop_NTPase"/>
</dbReference>